<protein>
    <submittedName>
        <fullName evidence="1">Uncharacterized protein</fullName>
    </submittedName>
</protein>
<dbReference type="InterPro" id="IPR010730">
    <property type="entry name" value="HET"/>
</dbReference>
<proteinExistence type="predicted"/>
<comment type="caution">
    <text evidence="1">The sequence shown here is derived from an EMBL/GenBank/DDBJ whole genome shotgun (WGS) entry which is preliminary data.</text>
</comment>
<evidence type="ECO:0000313" key="2">
    <source>
        <dbReference type="Proteomes" id="UP000760494"/>
    </source>
</evidence>
<dbReference type="Pfam" id="PF06985">
    <property type="entry name" value="HET"/>
    <property type="match status" value="1"/>
</dbReference>
<gene>
    <name evidence="1" type="ORF">C2S_11753</name>
</gene>
<dbReference type="AlphaFoldDB" id="A0A5Q3DI72"/>
<accession>A0A5Q3DI72</accession>
<reference evidence="1" key="1">
    <citation type="submission" date="2019-05" db="EMBL/GenBank/DDBJ databases">
        <authorList>
            <person name="Piombo E."/>
        </authorList>
    </citation>
    <scope>NUCLEOTIDE SEQUENCE</scope>
    <source>
        <strain evidence="1">C2S</strain>
    </source>
</reference>
<name>A0A5Q3DI72_FUSFU</name>
<dbReference type="PANTHER" id="PTHR33112">
    <property type="entry name" value="DOMAIN PROTEIN, PUTATIVE-RELATED"/>
    <property type="match status" value="1"/>
</dbReference>
<evidence type="ECO:0000313" key="1">
    <source>
        <dbReference type="EMBL" id="VTT80404.1"/>
    </source>
</evidence>
<dbReference type="EMBL" id="CABFJX010000402">
    <property type="protein sequence ID" value="VTT80404.1"/>
    <property type="molecule type" value="Genomic_DNA"/>
</dbReference>
<dbReference type="PANTHER" id="PTHR33112:SF16">
    <property type="entry name" value="HETEROKARYON INCOMPATIBILITY DOMAIN-CONTAINING PROTEIN"/>
    <property type="match status" value="1"/>
</dbReference>
<organism evidence="1 2">
    <name type="scientific">Fusarium fujikuroi</name>
    <name type="common">Bakanae and foot rot disease fungus</name>
    <name type="synonym">Gibberella fujikuroi</name>
    <dbReference type="NCBI Taxonomy" id="5127"/>
    <lineage>
        <taxon>Eukaryota</taxon>
        <taxon>Fungi</taxon>
        <taxon>Dikarya</taxon>
        <taxon>Ascomycota</taxon>
        <taxon>Pezizomycotina</taxon>
        <taxon>Sordariomycetes</taxon>
        <taxon>Hypocreomycetidae</taxon>
        <taxon>Hypocreales</taxon>
        <taxon>Nectriaceae</taxon>
        <taxon>Fusarium</taxon>
        <taxon>Fusarium fujikuroi species complex</taxon>
    </lineage>
</organism>
<sequence length="665" mass="74649">MAESTTSAVSPEFCQECDALLCGNWIKISDSQMSDGAEYRHHDSTKSLLECSRRTSCAICKELSWPQTLDCTSPVTFTAEIGRDGGTILFWAGSRNFHTFILYPERDLSNLIIPIGPGSRGTLSETGKAFIRENLESCQNKHEICRASRLGSTTLPSRLIDVGTTPTSSVRVINTKDISIGPYATLSHCWGDLKFVQLTKDTMPTLNNGINTATLPTTFKHAVEVVRFIGLQYLWIDSLCILQDSPQDWETESSNMGSIYRNAYVNIAASSSRDSNGGLFFYRDTSNPKSQIRQAIPVTLGPANDNKGIQPEKYYLVDQRLWGSAMASPLNERAWVMQERLLSPRILHFTQERIYWECLEEKSWEGLSSLPGNLIRQTSTLLLRTEVDITYLKNIVLSEATGTGSTDWYQKVYVAWGQLVEQYSKCRLTKEGDKLIAVHGLINRLKDAINDDCHAGHWKSQMPASLCWHVNWGHPDAFKAPFSHRRPHEWLAPSWSWAAMKVPVCCRIPVDGISLIDIVTIKASCLSNGKLQYSQLRLRGALYTAVVDKGTGCWVSDFEEGHEHILIERISLCADGLCFDDSPSGTTHFFILPVVERRETLDEFNYLVYCLMLEPARTGRGLFVRKGVAMLRLKESYQNTFSSLAPASCCTIESKGWNMNIIDLL</sequence>
<dbReference type="Proteomes" id="UP000760494">
    <property type="component" value="Unassembled WGS sequence"/>
</dbReference>